<evidence type="ECO:0000256" key="1">
    <source>
        <dbReference type="SAM" id="MobiDB-lite"/>
    </source>
</evidence>
<dbReference type="InterPro" id="IPR036920">
    <property type="entry name" value="Ribosomal_uL16_sf"/>
</dbReference>
<name>A0A5N4DL09_CAMDR</name>
<dbReference type="SUPFAM" id="SSF54686">
    <property type="entry name" value="Ribosomal protein L16p/L10e"/>
    <property type="match status" value="1"/>
</dbReference>
<dbReference type="AlphaFoldDB" id="A0A5N4DL09"/>
<evidence type="ECO:0000313" key="3">
    <source>
        <dbReference type="Proteomes" id="UP000299084"/>
    </source>
</evidence>
<dbReference type="Proteomes" id="UP000299084">
    <property type="component" value="Unassembled WGS sequence"/>
</dbReference>
<dbReference type="FunFam" id="3.30.60.300:FF:000001">
    <property type="entry name" value="60S ribosomal protein L10"/>
    <property type="match status" value="1"/>
</dbReference>
<dbReference type="GO" id="GO:0003735">
    <property type="term" value="F:structural constituent of ribosome"/>
    <property type="evidence" value="ECO:0007669"/>
    <property type="project" value="InterPro"/>
</dbReference>
<comment type="caution">
    <text evidence="2">The sequence shown here is derived from an EMBL/GenBank/DDBJ whole genome shotgun (WGS) entry which is preliminary data.</text>
</comment>
<dbReference type="Gene3D" id="3.30.60.300">
    <property type="match status" value="1"/>
</dbReference>
<evidence type="ECO:0000313" key="2">
    <source>
        <dbReference type="EMBL" id="KAB1271821.1"/>
    </source>
</evidence>
<keyword evidence="2" id="KW-0689">Ribosomal protein</keyword>
<dbReference type="PANTHER" id="PTHR11726">
    <property type="entry name" value="60S RIBOSOMAL PROTEIN L10"/>
    <property type="match status" value="1"/>
</dbReference>
<proteinExistence type="predicted"/>
<sequence length="159" mass="17448">MGSDECGQLSSEALERPHPRICANKSLVKSLGKGGIHARVRLHPFAVIRTNELSLLELTGSRQACAGPLESPSARWPGHRIHRHQAAEQGACDRSPTAGPSSRSLLRQKSHISKWGFTKLNAEEFEYMVAGMRLIPGGCGVKYIPHCGPLYKWQALNSR</sequence>
<dbReference type="InterPro" id="IPR001197">
    <property type="entry name" value="Ribosomal_uL16_euk_arch"/>
</dbReference>
<reference evidence="2 3" key="1">
    <citation type="journal article" date="2019" name="Mol. Ecol. Resour.">
        <title>Improving Illumina assemblies with Hi-C and long reads: an example with the North African dromedary.</title>
        <authorList>
            <person name="Elbers J.P."/>
            <person name="Rogers M.F."/>
            <person name="Perelman P.L."/>
            <person name="Proskuryakova A.A."/>
            <person name="Serdyukova N.A."/>
            <person name="Johnson W.E."/>
            <person name="Horin P."/>
            <person name="Corander J."/>
            <person name="Murphy D."/>
            <person name="Burger P.A."/>
        </authorList>
    </citation>
    <scope>NUCLEOTIDE SEQUENCE [LARGE SCALE GENOMIC DNA]</scope>
    <source>
        <strain evidence="2">Drom800</strain>
        <tissue evidence="2">Blood</tissue>
    </source>
</reference>
<dbReference type="GO" id="GO:0006412">
    <property type="term" value="P:translation"/>
    <property type="evidence" value="ECO:0007669"/>
    <property type="project" value="InterPro"/>
</dbReference>
<gene>
    <name evidence="2" type="ORF">Cadr_000014780</name>
</gene>
<accession>A0A5N4DL09</accession>
<keyword evidence="2" id="KW-0687">Ribonucleoprotein</keyword>
<keyword evidence="3" id="KW-1185">Reference proteome</keyword>
<dbReference type="Gene3D" id="3.90.1170.10">
    <property type="entry name" value="Ribosomal protein L10e/L16"/>
    <property type="match status" value="1"/>
</dbReference>
<dbReference type="EMBL" id="JWIN03000010">
    <property type="protein sequence ID" value="KAB1271821.1"/>
    <property type="molecule type" value="Genomic_DNA"/>
</dbReference>
<dbReference type="STRING" id="9838.ENSCDRP00005029355"/>
<organism evidence="2 3">
    <name type="scientific">Camelus dromedarius</name>
    <name type="common">Dromedary</name>
    <name type="synonym">Arabian camel</name>
    <dbReference type="NCBI Taxonomy" id="9838"/>
    <lineage>
        <taxon>Eukaryota</taxon>
        <taxon>Metazoa</taxon>
        <taxon>Chordata</taxon>
        <taxon>Craniata</taxon>
        <taxon>Vertebrata</taxon>
        <taxon>Euteleostomi</taxon>
        <taxon>Mammalia</taxon>
        <taxon>Eutheria</taxon>
        <taxon>Laurasiatheria</taxon>
        <taxon>Artiodactyla</taxon>
        <taxon>Tylopoda</taxon>
        <taxon>Camelidae</taxon>
        <taxon>Camelus</taxon>
    </lineage>
</organism>
<protein>
    <submittedName>
        <fullName evidence="2">60S ribosomal protein L10</fullName>
    </submittedName>
</protein>
<feature type="region of interest" description="Disordered" evidence="1">
    <location>
        <begin position="87"/>
        <end position="106"/>
    </location>
</feature>
<dbReference type="GO" id="GO:0005840">
    <property type="term" value="C:ribosome"/>
    <property type="evidence" value="ECO:0007669"/>
    <property type="project" value="UniProtKB-KW"/>
</dbReference>